<keyword evidence="2" id="KW-0732">Signal</keyword>
<evidence type="ECO:0000313" key="3">
    <source>
        <dbReference type="EMBL" id="CAL4090446.1"/>
    </source>
</evidence>
<protein>
    <submittedName>
        <fullName evidence="3">Uncharacterized protein</fullName>
    </submittedName>
</protein>
<feature type="compositionally biased region" description="Polar residues" evidence="1">
    <location>
        <begin position="467"/>
        <end position="509"/>
    </location>
</feature>
<gene>
    <name evidence="3" type="ORF">MNOR_LOCUS14025</name>
</gene>
<feature type="region of interest" description="Disordered" evidence="1">
    <location>
        <begin position="467"/>
        <end position="554"/>
    </location>
</feature>
<dbReference type="Proteomes" id="UP001497623">
    <property type="component" value="Unassembled WGS sequence"/>
</dbReference>
<reference evidence="3 4" key="1">
    <citation type="submission" date="2024-05" db="EMBL/GenBank/DDBJ databases">
        <authorList>
            <person name="Wallberg A."/>
        </authorList>
    </citation>
    <scope>NUCLEOTIDE SEQUENCE [LARGE SCALE GENOMIC DNA]</scope>
</reference>
<feature type="region of interest" description="Disordered" evidence="1">
    <location>
        <begin position="259"/>
        <end position="298"/>
    </location>
</feature>
<name>A0AAV2QP92_MEGNR</name>
<feature type="compositionally biased region" description="Polar residues" evidence="1">
    <location>
        <begin position="259"/>
        <end position="268"/>
    </location>
</feature>
<comment type="caution">
    <text evidence="3">The sequence shown here is derived from an EMBL/GenBank/DDBJ whole genome shotgun (WGS) entry which is preliminary data.</text>
</comment>
<accession>A0AAV2QP92</accession>
<organism evidence="3 4">
    <name type="scientific">Meganyctiphanes norvegica</name>
    <name type="common">Northern krill</name>
    <name type="synonym">Thysanopoda norvegica</name>
    <dbReference type="NCBI Taxonomy" id="48144"/>
    <lineage>
        <taxon>Eukaryota</taxon>
        <taxon>Metazoa</taxon>
        <taxon>Ecdysozoa</taxon>
        <taxon>Arthropoda</taxon>
        <taxon>Crustacea</taxon>
        <taxon>Multicrustacea</taxon>
        <taxon>Malacostraca</taxon>
        <taxon>Eumalacostraca</taxon>
        <taxon>Eucarida</taxon>
        <taxon>Euphausiacea</taxon>
        <taxon>Euphausiidae</taxon>
        <taxon>Meganyctiphanes</taxon>
    </lineage>
</organism>
<evidence type="ECO:0000256" key="1">
    <source>
        <dbReference type="SAM" id="MobiDB-lite"/>
    </source>
</evidence>
<evidence type="ECO:0000256" key="2">
    <source>
        <dbReference type="SAM" id="SignalP"/>
    </source>
</evidence>
<dbReference type="AlphaFoldDB" id="A0AAV2QP92"/>
<feature type="signal peptide" evidence="2">
    <location>
        <begin position="1"/>
        <end position="20"/>
    </location>
</feature>
<feature type="chain" id="PRO_5043651706" evidence="2">
    <location>
        <begin position="21"/>
        <end position="554"/>
    </location>
</feature>
<proteinExistence type="predicted"/>
<keyword evidence="4" id="KW-1185">Reference proteome</keyword>
<feature type="compositionally biased region" description="Low complexity" evidence="1">
    <location>
        <begin position="275"/>
        <end position="284"/>
    </location>
</feature>
<sequence>MQGLVVQVLVTVMLAAVASSQDEDAEFVPGGATRVAVPGHTLFGILPGGRRPQFGFGGRPQFEFGGRPQHEFGGDGPVVIVRRIPSVSSNRPSFSLIDILTRAFSGAGGDNICCGGSDGRFPVYDTDLPDSTFNGAGDDEGEPSLSLFPFPFPKVHSRPSVGTDEDEPSPSLFPFPFPKVPSRPSFGGFDDFFNSFIPKQPQGPAVSGFDFNLDDLPDNYNNKTHTVENIDGNRVEVNSTIKKDGNSFFQFHVVKFSPTNDSSGSSPNVPEDVDTSVSDTDGSSPKPTEKITSTPQPVTEVVSEVTTSTPQPVTEVVSEVTTTPYEDFGEKHGRVKRFSLRNFFESYFGGETTEETTEAPFYLTDLNSLSNHIDVNPNSPIGYETENEFPVLADLSGDTRVNYLARNVESEALVDDVEVFDWDLVREEARRNGFNNNLQSQPLRSESLKAHPMGILSVMSEPITTQTMRSQPIKTQSIGQQLSRSESLGLVDQSSRYQQRNQPIRYQSPRQHRMRSHQNSQQTPSVAYEIKANSQPIRHQRHRMGHREGHRTNP</sequence>
<evidence type="ECO:0000313" key="4">
    <source>
        <dbReference type="Proteomes" id="UP001497623"/>
    </source>
</evidence>
<dbReference type="EMBL" id="CAXKWB010008271">
    <property type="protein sequence ID" value="CAL4090446.1"/>
    <property type="molecule type" value="Genomic_DNA"/>
</dbReference>